<proteinExistence type="predicted"/>
<evidence type="ECO:0000313" key="2">
    <source>
        <dbReference type="EMBL" id="WOO32021.1"/>
    </source>
</evidence>
<protein>
    <recommendedName>
        <fullName evidence="4">Apea-like HEPN domain-containing protein</fullName>
    </recommendedName>
</protein>
<dbReference type="Proteomes" id="UP001303211">
    <property type="component" value="Chromosome"/>
</dbReference>
<sequence>MPHLLLTIFAGHADVTVPGLTTAACRVPIRFDPQALRLEAFLPATDPVCRALVDERRSVAIHLCNVVLGDPAATVQLRAQELRLYRNNPLSAWPEWSGLTDCELEPEARETRRLELAPSAQQLEFIADDELSRAHPFQVYFGGALAGLRAPLPLERTADTPAVSFCCNHPQSGVLCAFGEEDFFSLEPRIHAAWMLIHGRRLAPVLQIQGRKIGFFGHTACRKPSYLPLLDGWGSALPDSVMRGFVYMERDRFSKAYRALKYFLDGKQADASLEARYMLLMNCVEAMDGVWQLTESTTAALLGVSDAAAFLFNGMRNKLVHGHGSYAQAFAALGKDKLDSRQPQMEPELAGCIQEQQLDFVQLWFRLCERLDAFWCAYLGVPADMVQDRYSPVTLMPAVDLPALDRVIKQCQNTGNNSDKESPEMEELRRQILKLKQKNDDLKEKLKEQGQAYARLKSELGSND</sequence>
<dbReference type="EMBL" id="CP136921">
    <property type="protein sequence ID" value="WOO32021.1"/>
    <property type="molecule type" value="Genomic_DNA"/>
</dbReference>
<accession>A0ABZ0J3V6</accession>
<keyword evidence="1" id="KW-0175">Coiled coil</keyword>
<evidence type="ECO:0000313" key="3">
    <source>
        <dbReference type="Proteomes" id="UP001303211"/>
    </source>
</evidence>
<keyword evidence="3" id="KW-1185">Reference proteome</keyword>
<name>A0ABZ0J3V6_9BURK</name>
<organism evidence="2 3">
    <name type="scientific">Diaphorobacter limosus</name>
    <dbReference type="NCBI Taxonomy" id="3036128"/>
    <lineage>
        <taxon>Bacteria</taxon>
        <taxon>Pseudomonadati</taxon>
        <taxon>Pseudomonadota</taxon>
        <taxon>Betaproteobacteria</taxon>
        <taxon>Burkholderiales</taxon>
        <taxon>Comamonadaceae</taxon>
        <taxon>Diaphorobacter</taxon>
    </lineage>
</organism>
<evidence type="ECO:0008006" key="4">
    <source>
        <dbReference type="Google" id="ProtNLM"/>
    </source>
</evidence>
<feature type="coiled-coil region" evidence="1">
    <location>
        <begin position="425"/>
        <end position="459"/>
    </location>
</feature>
<reference evidence="2 3" key="1">
    <citation type="submission" date="2023-03" db="EMBL/GenBank/DDBJ databases">
        <title>Diaphorobacter basophil sp. nov., isolated from a sewage-treatment plant.</title>
        <authorList>
            <person name="Yang K."/>
        </authorList>
    </citation>
    <scope>NUCLEOTIDE SEQUENCE [LARGE SCALE GENOMIC DNA]</scope>
    <source>
        <strain evidence="2 3">Y-1</strain>
    </source>
</reference>
<dbReference type="RefSeq" id="WP_317701490.1">
    <property type="nucleotide sequence ID" value="NZ_CP136921.1"/>
</dbReference>
<evidence type="ECO:0000256" key="1">
    <source>
        <dbReference type="SAM" id="Coils"/>
    </source>
</evidence>
<gene>
    <name evidence="2" type="ORF">P4826_16730</name>
</gene>